<evidence type="ECO:0000256" key="5">
    <source>
        <dbReference type="ARBA" id="ARBA00022989"/>
    </source>
</evidence>
<feature type="transmembrane region" description="Helical" evidence="7">
    <location>
        <begin position="20"/>
        <end position="39"/>
    </location>
</feature>
<comment type="subcellular location">
    <subcellularLocation>
        <location evidence="7">Cell membrane</location>
        <topology evidence="7">Multi-pass membrane protein</topology>
    </subcellularLocation>
</comment>
<evidence type="ECO:0000313" key="8">
    <source>
        <dbReference type="EMBL" id="MBK1632969.1"/>
    </source>
</evidence>
<dbReference type="Proteomes" id="UP000748752">
    <property type="component" value="Unassembled WGS sequence"/>
</dbReference>
<comment type="similarity">
    <text evidence="1 7">Belongs to the Lgt family.</text>
</comment>
<sequence>MLTYPDIDPVAFQLGPLKVHWYGLMYLIGFAAAWLLGRWRASRSGPGPGAGWTTAMVDDVVFYSVIGVIAGGRLGYMLFYGYDQILANPLNALKVWEGGMSFHGGLIGVLIAIGLFARKYQLKYFQVGDFVAPLVPLGLFAGRIGNFINGELWGHATWVPWAMQLPCVRFPEYCAGLPAGAEFSPPLHPSQLYEAGLEGLVLFAVLWWFSSRPRPIMAVSGLFLLLYGLFRFVVEFVRQPDAHIGYLAFDWLTMGQLLTLPMLLAGALLLALAYGQRGSSRSTDRATG</sequence>
<evidence type="ECO:0000256" key="7">
    <source>
        <dbReference type="HAMAP-Rule" id="MF_01147"/>
    </source>
</evidence>
<evidence type="ECO:0000313" key="9">
    <source>
        <dbReference type="Proteomes" id="UP000748752"/>
    </source>
</evidence>
<dbReference type="RefSeq" id="WP_200240869.1">
    <property type="nucleotide sequence ID" value="NZ_NRRV01000063.1"/>
</dbReference>
<dbReference type="NCBIfam" id="TIGR00544">
    <property type="entry name" value="lgt"/>
    <property type="match status" value="1"/>
</dbReference>
<keyword evidence="3 7" id="KW-0808">Transferase</keyword>
<keyword evidence="5 7" id="KW-1133">Transmembrane helix</keyword>
<feature type="transmembrane region" description="Helical" evidence="7">
    <location>
        <begin position="254"/>
        <end position="275"/>
    </location>
</feature>
<comment type="catalytic activity">
    <reaction evidence="7">
        <text>L-cysteinyl-[prolipoprotein] + a 1,2-diacyl-sn-glycero-3-phospho-(1'-sn-glycerol) = an S-1,2-diacyl-sn-glyceryl-L-cysteinyl-[prolipoprotein] + sn-glycerol 1-phosphate + H(+)</text>
        <dbReference type="Rhea" id="RHEA:56712"/>
        <dbReference type="Rhea" id="RHEA-COMP:14679"/>
        <dbReference type="Rhea" id="RHEA-COMP:14680"/>
        <dbReference type="ChEBI" id="CHEBI:15378"/>
        <dbReference type="ChEBI" id="CHEBI:29950"/>
        <dbReference type="ChEBI" id="CHEBI:57685"/>
        <dbReference type="ChEBI" id="CHEBI:64716"/>
        <dbReference type="ChEBI" id="CHEBI:140658"/>
        <dbReference type="EC" id="2.5.1.145"/>
    </reaction>
</comment>
<comment type="function">
    <text evidence="7">Catalyzes the transfer of the diacylglyceryl group from phosphatidylglycerol to the sulfhydryl group of the N-terminal cysteine of a prolipoprotein, the first step in the formation of mature lipoproteins.</text>
</comment>
<evidence type="ECO:0000256" key="1">
    <source>
        <dbReference type="ARBA" id="ARBA00007150"/>
    </source>
</evidence>
<dbReference type="EC" id="2.5.1.145" evidence="7"/>
<dbReference type="Pfam" id="PF01790">
    <property type="entry name" value="LGT"/>
    <property type="match status" value="1"/>
</dbReference>
<feature type="binding site" evidence="7">
    <location>
        <position position="143"/>
    </location>
    <ligand>
        <name>a 1,2-diacyl-sn-glycero-3-phospho-(1'-sn-glycerol)</name>
        <dbReference type="ChEBI" id="CHEBI:64716"/>
    </ligand>
</feature>
<comment type="caution">
    <text evidence="8">The sequence shown here is derived from an EMBL/GenBank/DDBJ whole genome shotgun (WGS) entry which is preliminary data.</text>
</comment>
<evidence type="ECO:0000256" key="2">
    <source>
        <dbReference type="ARBA" id="ARBA00022475"/>
    </source>
</evidence>
<dbReference type="PANTHER" id="PTHR30589:SF0">
    <property type="entry name" value="PHOSPHATIDYLGLYCEROL--PROLIPOPROTEIN DIACYLGLYCERYL TRANSFERASE"/>
    <property type="match status" value="1"/>
</dbReference>
<dbReference type="PANTHER" id="PTHR30589">
    <property type="entry name" value="PROLIPOPROTEIN DIACYLGLYCERYL TRANSFERASE"/>
    <property type="match status" value="1"/>
</dbReference>
<keyword evidence="6 7" id="KW-0472">Membrane</keyword>
<keyword evidence="2 7" id="KW-1003">Cell membrane</keyword>
<dbReference type="HAMAP" id="MF_01147">
    <property type="entry name" value="Lgt"/>
    <property type="match status" value="1"/>
</dbReference>
<comment type="pathway">
    <text evidence="7">Protein modification; lipoprotein biosynthesis (diacylglyceryl transfer).</text>
</comment>
<reference evidence="8 9" key="1">
    <citation type="journal article" date="2020" name="Microorganisms">
        <title>Osmotic Adaptation and Compatible Solute Biosynthesis of Phototrophic Bacteria as Revealed from Genome Analyses.</title>
        <authorList>
            <person name="Imhoff J.F."/>
            <person name="Rahn T."/>
            <person name="Kunzel S."/>
            <person name="Keller A."/>
            <person name="Neulinger S.C."/>
        </authorList>
    </citation>
    <scope>NUCLEOTIDE SEQUENCE [LARGE SCALE GENOMIC DNA]</scope>
    <source>
        <strain evidence="8 9">DSM 6210</strain>
    </source>
</reference>
<protein>
    <recommendedName>
        <fullName evidence="7">Phosphatidylglycerol--prolipoprotein diacylglyceryl transferase</fullName>
        <ecNumber evidence="7">2.5.1.145</ecNumber>
    </recommendedName>
</protein>
<feature type="transmembrane region" description="Helical" evidence="7">
    <location>
        <begin position="60"/>
        <end position="80"/>
    </location>
</feature>
<proteinExistence type="inferred from homology"/>
<dbReference type="GO" id="GO:0016740">
    <property type="term" value="F:transferase activity"/>
    <property type="evidence" value="ECO:0007669"/>
    <property type="project" value="UniProtKB-KW"/>
</dbReference>
<evidence type="ECO:0000256" key="4">
    <source>
        <dbReference type="ARBA" id="ARBA00022692"/>
    </source>
</evidence>
<gene>
    <name evidence="7" type="primary">lgt</name>
    <name evidence="8" type="ORF">CKO31_19880</name>
</gene>
<keyword evidence="9" id="KW-1185">Reference proteome</keyword>
<evidence type="ECO:0000256" key="6">
    <source>
        <dbReference type="ARBA" id="ARBA00023136"/>
    </source>
</evidence>
<feature type="transmembrane region" description="Helical" evidence="7">
    <location>
        <begin position="130"/>
        <end position="148"/>
    </location>
</feature>
<evidence type="ECO:0000256" key="3">
    <source>
        <dbReference type="ARBA" id="ARBA00022679"/>
    </source>
</evidence>
<dbReference type="PROSITE" id="PS01311">
    <property type="entry name" value="LGT"/>
    <property type="match status" value="1"/>
</dbReference>
<organism evidence="8 9">
    <name type="scientific">Thiohalocapsa halophila</name>
    <dbReference type="NCBI Taxonomy" id="69359"/>
    <lineage>
        <taxon>Bacteria</taxon>
        <taxon>Pseudomonadati</taxon>
        <taxon>Pseudomonadota</taxon>
        <taxon>Gammaproteobacteria</taxon>
        <taxon>Chromatiales</taxon>
        <taxon>Chromatiaceae</taxon>
        <taxon>Thiohalocapsa</taxon>
    </lineage>
</organism>
<keyword evidence="4 7" id="KW-0812">Transmembrane</keyword>
<feature type="transmembrane region" description="Helical" evidence="7">
    <location>
        <begin position="192"/>
        <end position="209"/>
    </location>
</feature>
<feature type="transmembrane region" description="Helical" evidence="7">
    <location>
        <begin position="216"/>
        <end position="234"/>
    </location>
</feature>
<name>A0ABS1CM99_9GAMM</name>
<dbReference type="EMBL" id="NRRV01000063">
    <property type="protein sequence ID" value="MBK1632969.1"/>
    <property type="molecule type" value="Genomic_DNA"/>
</dbReference>
<feature type="transmembrane region" description="Helical" evidence="7">
    <location>
        <begin position="100"/>
        <end position="118"/>
    </location>
</feature>
<dbReference type="InterPro" id="IPR001640">
    <property type="entry name" value="Lgt"/>
</dbReference>
<accession>A0ABS1CM99</accession>